<dbReference type="SUPFAM" id="SSF53335">
    <property type="entry name" value="S-adenosyl-L-methionine-dependent methyltransferases"/>
    <property type="match status" value="1"/>
</dbReference>
<evidence type="ECO:0000256" key="1">
    <source>
        <dbReference type="ARBA" id="ARBA00022553"/>
    </source>
</evidence>
<dbReference type="InterPro" id="IPR029063">
    <property type="entry name" value="SAM-dependent_MTases_sf"/>
</dbReference>
<evidence type="ECO:0000313" key="5">
    <source>
        <dbReference type="EMBL" id="GAA4042382.1"/>
    </source>
</evidence>
<dbReference type="GO" id="GO:0008168">
    <property type="term" value="F:methyltransferase activity"/>
    <property type="evidence" value="ECO:0007669"/>
    <property type="project" value="UniProtKB-KW"/>
</dbReference>
<keyword evidence="4" id="KW-0949">S-adenosyl-L-methionine</keyword>
<sequence>MKLNSNYWEERYQNNEIGWDVGTISTPLKEYINQIEDKSIKILIPGAGNSHEFDYLIANGFQNVFVLDFAQSPLDNILKRVPNCNPNQLIKSDFFEHENKYDLIIEQTFFCALDPSLRKGYVQKMKELLNPNGKLAGLFFQFPLTEVGPPFGGSKEEYNSLFENDFYLKILETAHNSIKPREGNELFFIFTKK</sequence>
<dbReference type="RefSeq" id="WP_345089921.1">
    <property type="nucleotide sequence ID" value="NZ_BAABCS010000003.1"/>
</dbReference>
<dbReference type="PROSITE" id="PS51585">
    <property type="entry name" value="SAM_MT_TPMT"/>
    <property type="match status" value="1"/>
</dbReference>
<protein>
    <submittedName>
        <fullName evidence="5">Methyltransferase domain-containing protein</fullName>
    </submittedName>
</protein>
<accession>A0ABP7UGB6</accession>
<evidence type="ECO:0000256" key="4">
    <source>
        <dbReference type="ARBA" id="ARBA00022691"/>
    </source>
</evidence>
<dbReference type="EMBL" id="BAABCS010000003">
    <property type="protein sequence ID" value="GAA4042382.1"/>
    <property type="molecule type" value="Genomic_DNA"/>
</dbReference>
<keyword evidence="2 5" id="KW-0489">Methyltransferase</keyword>
<evidence type="ECO:0000256" key="2">
    <source>
        <dbReference type="ARBA" id="ARBA00022603"/>
    </source>
</evidence>
<proteinExistence type="predicted"/>
<dbReference type="PANTHER" id="PTHR32183">
    <property type="match status" value="1"/>
</dbReference>
<dbReference type="InterPro" id="IPR008854">
    <property type="entry name" value="TPMT"/>
</dbReference>
<dbReference type="Pfam" id="PF05724">
    <property type="entry name" value="TPMT"/>
    <property type="match status" value="1"/>
</dbReference>
<comment type="caution">
    <text evidence="5">The sequence shown here is derived from an EMBL/GenBank/DDBJ whole genome shotgun (WGS) entry which is preliminary data.</text>
</comment>
<evidence type="ECO:0000256" key="3">
    <source>
        <dbReference type="ARBA" id="ARBA00022679"/>
    </source>
</evidence>
<dbReference type="Proteomes" id="UP001500426">
    <property type="component" value="Unassembled WGS sequence"/>
</dbReference>
<reference evidence="6" key="1">
    <citation type="journal article" date="2019" name="Int. J. Syst. Evol. Microbiol.">
        <title>The Global Catalogue of Microorganisms (GCM) 10K type strain sequencing project: providing services to taxonomists for standard genome sequencing and annotation.</title>
        <authorList>
            <consortium name="The Broad Institute Genomics Platform"/>
            <consortium name="The Broad Institute Genome Sequencing Center for Infectious Disease"/>
            <person name="Wu L."/>
            <person name="Ma J."/>
        </authorList>
    </citation>
    <scope>NUCLEOTIDE SEQUENCE [LARGE SCALE GENOMIC DNA]</scope>
    <source>
        <strain evidence="6">JCM 17068</strain>
    </source>
</reference>
<gene>
    <name evidence="5" type="ORF">GCM10022388_04030</name>
</gene>
<keyword evidence="3" id="KW-0808">Transferase</keyword>
<organism evidence="5 6">
    <name type="scientific">Flavobacterium chungnamense</name>
    <dbReference type="NCBI Taxonomy" id="706182"/>
    <lineage>
        <taxon>Bacteria</taxon>
        <taxon>Pseudomonadati</taxon>
        <taxon>Bacteroidota</taxon>
        <taxon>Flavobacteriia</taxon>
        <taxon>Flavobacteriales</taxon>
        <taxon>Flavobacteriaceae</taxon>
        <taxon>Flavobacterium</taxon>
    </lineage>
</organism>
<evidence type="ECO:0000313" key="6">
    <source>
        <dbReference type="Proteomes" id="UP001500426"/>
    </source>
</evidence>
<dbReference type="GO" id="GO:0032259">
    <property type="term" value="P:methylation"/>
    <property type="evidence" value="ECO:0007669"/>
    <property type="project" value="UniProtKB-KW"/>
</dbReference>
<keyword evidence="1" id="KW-0597">Phosphoprotein</keyword>
<dbReference type="PANTHER" id="PTHR32183:SF6">
    <property type="entry name" value="CYSTEINE SULFINATE DESULFINASE_CYSTEINE DESULFURASE AND RELATED ENZYMES"/>
    <property type="match status" value="1"/>
</dbReference>
<dbReference type="Gene3D" id="3.40.50.150">
    <property type="entry name" value="Vaccinia Virus protein VP39"/>
    <property type="match status" value="1"/>
</dbReference>
<keyword evidence="6" id="KW-1185">Reference proteome</keyword>
<name>A0ABP7UGB6_9FLAO</name>